<dbReference type="Gramene" id="PHT89820">
    <property type="protein sequence ID" value="PHT89820"/>
    <property type="gene ID" value="T459_04933"/>
</dbReference>
<organism evidence="3 4">
    <name type="scientific">Capsicum annuum</name>
    <name type="common">Capsicum pepper</name>
    <dbReference type="NCBI Taxonomy" id="4072"/>
    <lineage>
        <taxon>Eukaryota</taxon>
        <taxon>Viridiplantae</taxon>
        <taxon>Streptophyta</taxon>
        <taxon>Embryophyta</taxon>
        <taxon>Tracheophyta</taxon>
        <taxon>Spermatophyta</taxon>
        <taxon>Magnoliopsida</taxon>
        <taxon>eudicotyledons</taxon>
        <taxon>Gunneridae</taxon>
        <taxon>Pentapetalae</taxon>
        <taxon>asterids</taxon>
        <taxon>lamiids</taxon>
        <taxon>Solanales</taxon>
        <taxon>Solanaceae</taxon>
        <taxon>Solanoideae</taxon>
        <taxon>Capsiceae</taxon>
        <taxon>Capsicum</taxon>
    </lineage>
</organism>
<dbReference type="EMBL" id="AYRZ02000002">
    <property type="protein sequence ID" value="PHT89820.1"/>
    <property type="molecule type" value="Genomic_DNA"/>
</dbReference>
<proteinExistence type="predicted"/>
<keyword evidence="2" id="KW-0732">Signal</keyword>
<feature type="signal peptide" evidence="2">
    <location>
        <begin position="1"/>
        <end position="26"/>
    </location>
</feature>
<keyword evidence="4" id="KW-1185">Reference proteome</keyword>
<gene>
    <name evidence="3" type="ORF">T459_04933</name>
</gene>
<accession>A0A2G3A6K9</accession>
<reference evidence="3 4" key="1">
    <citation type="journal article" date="2014" name="Nat. Genet.">
        <title>Genome sequence of the hot pepper provides insights into the evolution of pungency in Capsicum species.</title>
        <authorList>
            <person name="Kim S."/>
            <person name="Park M."/>
            <person name="Yeom S.I."/>
            <person name="Kim Y.M."/>
            <person name="Lee J.M."/>
            <person name="Lee H.A."/>
            <person name="Seo E."/>
            <person name="Choi J."/>
            <person name="Cheong K."/>
            <person name="Kim K.T."/>
            <person name="Jung K."/>
            <person name="Lee G.W."/>
            <person name="Oh S.K."/>
            <person name="Bae C."/>
            <person name="Kim S.B."/>
            <person name="Lee H.Y."/>
            <person name="Kim S.Y."/>
            <person name="Kim M.S."/>
            <person name="Kang B.C."/>
            <person name="Jo Y.D."/>
            <person name="Yang H.B."/>
            <person name="Jeong H.J."/>
            <person name="Kang W.H."/>
            <person name="Kwon J.K."/>
            <person name="Shin C."/>
            <person name="Lim J.Y."/>
            <person name="Park J.H."/>
            <person name="Huh J.H."/>
            <person name="Kim J.S."/>
            <person name="Kim B.D."/>
            <person name="Cohen O."/>
            <person name="Paran I."/>
            <person name="Suh M.C."/>
            <person name="Lee S.B."/>
            <person name="Kim Y.K."/>
            <person name="Shin Y."/>
            <person name="Noh S.J."/>
            <person name="Park J."/>
            <person name="Seo Y.S."/>
            <person name="Kwon S.Y."/>
            <person name="Kim H.A."/>
            <person name="Park J.M."/>
            <person name="Kim H.J."/>
            <person name="Choi S.B."/>
            <person name="Bosland P.W."/>
            <person name="Reeves G."/>
            <person name="Jo S.H."/>
            <person name="Lee B.W."/>
            <person name="Cho H.T."/>
            <person name="Choi H.S."/>
            <person name="Lee M.S."/>
            <person name="Yu Y."/>
            <person name="Do Choi Y."/>
            <person name="Park B.S."/>
            <person name="van Deynze A."/>
            <person name="Ashrafi H."/>
            <person name="Hill T."/>
            <person name="Kim W.T."/>
            <person name="Pai H.S."/>
            <person name="Ahn H.K."/>
            <person name="Yeam I."/>
            <person name="Giovannoni J.J."/>
            <person name="Rose J.K."/>
            <person name="Sorensen I."/>
            <person name="Lee S.J."/>
            <person name="Kim R.W."/>
            <person name="Choi I.Y."/>
            <person name="Choi B.S."/>
            <person name="Lim J.S."/>
            <person name="Lee Y.H."/>
            <person name="Choi D."/>
        </authorList>
    </citation>
    <scope>NUCLEOTIDE SEQUENCE [LARGE SCALE GENOMIC DNA]</scope>
    <source>
        <strain evidence="4">cv. CM334</strain>
    </source>
</reference>
<dbReference type="Proteomes" id="UP000222542">
    <property type="component" value="Unassembled WGS sequence"/>
</dbReference>
<name>A0A2G3A6K9_CAPAN</name>
<evidence type="ECO:0000256" key="1">
    <source>
        <dbReference type="SAM" id="MobiDB-lite"/>
    </source>
</evidence>
<evidence type="ECO:0000256" key="2">
    <source>
        <dbReference type="SAM" id="SignalP"/>
    </source>
</evidence>
<evidence type="ECO:0000313" key="4">
    <source>
        <dbReference type="Proteomes" id="UP000222542"/>
    </source>
</evidence>
<sequence>MNSPFSAKLNIVSVITLLCLIHFSSAVRMLREENYLGAKMENDGVFKEEKDTPNIGGFPFPFNFPPFSSGIPNIPFNIPGMSIPGTGDNNNPFSIPIPGVPGVDNPVPGLPGVANPIPEIPGAANPDPEVSDFANPITGVPEVAVAPPTPDP</sequence>
<evidence type="ECO:0000313" key="3">
    <source>
        <dbReference type="EMBL" id="PHT89820.1"/>
    </source>
</evidence>
<reference evidence="3 4" key="2">
    <citation type="journal article" date="2017" name="Genome Biol.">
        <title>New reference genome sequences of hot pepper reveal the massive evolution of plant disease-resistance genes by retroduplication.</title>
        <authorList>
            <person name="Kim S."/>
            <person name="Park J."/>
            <person name="Yeom S.I."/>
            <person name="Kim Y.M."/>
            <person name="Seo E."/>
            <person name="Kim K.T."/>
            <person name="Kim M.S."/>
            <person name="Lee J.M."/>
            <person name="Cheong K."/>
            <person name="Shin H.S."/>
            <person name="Kim S.B."/>
            <person name="Han K."/>
            <person name="Lee J."/>
            <person name="Park M."/>
            <person name="Lee H.A."/>
            <person name="Lee H.Y."/>
            <person name="Lee Y."/>
            <person name="Oh S."/>
            <person name="Lee J.H."/>
            <person name="Choi E."/>
            <person name="Choi E."/>
            <person name="Lee S.E."/>
            <person name="Jeon J."/>
            <person name="Kim H."/>
            <person name="Choi G."/>
            <person name="Song H."/>
            <person name="Lee J."/>
            <person name="Lee S.C."/>
            <person name="Kwon J.K."/>
            <person name="Lee H.Y."/>
            <person name="Koo N."/>
            <person name="Hong Y."/>
            <person name="Kim R.W."/>
            <person name="Kang W.H."/>
            <person name="Huh J.H."/>
            <person name="Kang B.C."/>
            <person name="Yang T.J."/>
            <person name="Lee Y.H."/>
            <person name="Bennetzen J.L."/>
            <person name="Choi D."/>
        </authorList>
    </citation>
    <scope>NUCLEOTIDE SEQUENCE [LARGE SCALE GENOMIC DNA]</scope>
    <source>
        <strain evidence="4">cv. CM334</strain>
    </source>
</reference>
<feature type="region of interest" description="Disordered" evidence="1">
    <location>
        <begin position="110"/>
        <end position="135"/>
    </location>
</feature>
<feature type="chain" id="PRO_5013699996" evidence="2">
    <location>
        <begin position="27"/>
        <end position="152"/>
    </location>
</feature>
<dbReference type="AlphaFoldDB" id="A0A2G3A6K9"/>
<protein>
    <submittedName>
        <fullName evidence="3">Uncharacterized protein</fullName>
    </submittedName>
</protein>
<comment type="caution">
    <text evidence="3">The sequence shown here is derived from an EMBL/GenBank/DDBJ whole genome shotgun (WGS) entry which is preliminary data.</text>
</comment>
<dbReference type="OMA" id="GFNIPNF"/>